<dbReference type="PROSITE" id="PS50893">
    <property type="entry name" value="ABC_TRANSPORTER_2"/>
    <property type="match status" value="1"/>
</dbReference>
<feature type="domain" description="ABC transporter" evidence="7">
    <location>
        <begin position="4"/>
        <end position="239"/>
    </location>
</feature>
<dbReference type="CDD" id="cd03214">
    <property type="entry name" value="ABC_Iron-Siderophores_B12_Hemin"/>
    <property type="match status" value="1"/>
</dbReference>
<dbReference type="FunFam" id="3.40.50.300:FF:000134">
    <property type="entry name" value="Iron-enterobactin ABC transporter ATP-binding protein"/>
    <property type="match status" value="1"/>
</dbReference>
<name>A0AAJ6LVX5_9PSED</name>
<dbReference type="PANTHER" id="PTHR42794">
    <property type="entry name" value="HEMIN IMPORT ATP-BINDING PROTEIN HMUV"/>
    <property type="match status" value="1"/>
</dbReference>
<dbReference type="GO" id="GO:0016887">
    <property type="term" value="F:ATP hydrolysis activity"/>
    <property type="evidence" value="ECO:0007669"/>
    <property type="project" value="InterPro"/>
</dbReference>
<reference evidence="8" key="1">
    <citation type="submission" date="2023-09" db="EMBL/GenBank/DDBJ databases">
        <title>First report of Pseudomonas coleopterorum DJ13 causing leaf spot on Rhododendron pulchrum Sweet in China.</title>
        <authorList>
            <person name="Zhang Y."/>
        </authorList>
    </citation>
    <scope>NUCLEOTIDE SEQUENCE</scope>
    <source>
        <strain evidence="8">DJ13</strain>
    </source>
</reference>
<keyword evidence="4 8" id="KW-0067">ATP-binding</keyword>
<evidence type="ECO:0000313" key="8">
    <source>
        <dbReference type="EMBL" id="WNC08017.1"/>
    </source>
</evidence>
<gene>
    <name evidence="8" type="ORF">RI108_11840</name>
</gene>
<keyword evidence="3" id="KW-0547">Nucleotide-binding</keyword>
<comment type="similarity">
    <text evidence="1">Belongs to the ABC transporter superfamily.</text>
</comment>
<dbReference type="InterPro" id="IPR017871">
    <property type="entry name" value="ABC_transporter-like_CS"/>
</dbReference>
<evidence type="ECO:0000256" key="6">
    <source>
        <dbReference type="ARBA" id="ARBA00037066"/>
    </source>
</evidence>
<protein>
    <submittedName>
        <fullName evidence="8">ABC transporter ATP-binding protein</fullName>
    </submittedName>
</protein>
<evidence type="ECO:0000256" key="2">
    <source>
        <dbReference type="ARBA" id="ARBA00022448"/>
    </source>
</evidence>
<dbReference type="RefSeq" id="WP_310791034.1">
    <property type="nucleotide sequence ID" value="NZ_CP134081.1"/>
</dbReference>
<sequence length="259" mass="28157">MTLLQAEGLGYRIGERQILEDISVNVNPGDNIALLGANGAGKSTLLRILLGLLAPASGQVCLQGQPLKALDRRTIARHLAYVPQSHTPGFPFSVSHIVAQGRLPSTGLMSAPSRTDEEYVEQALADLGIAHLSARTYTELSGGERQLVLIARALVQRARLIVLDEPITGLDYGHQLRLLALLERLAEQGLAIVSSTHRPEQAQASANRVWVLHDGRLIADGAPAQVVDSALMQRLYNVSVRQIDADGHRFFIPCRVRHQ</sequence>
<dbReference type="AlphaFoldDB" id="A0AAJ6LVX5"/>
<dbReference type="SUPFAM" id="SSF52540">
    <property type="entry name" value="P-loop containing nucleoside triphosphate hydrolases"/>
    <property type="match status" value="1"/>
</dbReference>
<keyword evidence="2" id="KW-0813">Transport</keyword>
<dbReference type="SMART" id="SM00382">
    <property type="entry name" value="AAA"/>
    <property type="match status" value="1"/>
</dbReference>
<accession>A0AAJ6LVX5</accession>
<dbReference type="Pfam" id="PF00005">
    <property type="entry name" value="ABC_tran"/>
    <property type="match status" value="1"/>
</dbReference>
<evidence type="ECO:0000256" key="1">
    <source>
        <dbReference type="ARBA" id="ARBA00005417"/>
    </source>
</evidence>
<dbReference type="InterPro" id="IPR003439">
    <property type="entry name" value="ABC_transporter-like_ATP-bd"/>
</dbReference>
<dbReference type="Gene3D" id="3.40.50.300">
    <property type="entry name" value="P-loop containing nucleotide triphosphate hydrolases"/>
    <property type="match status" value="1"/>
</dbReference>
<dbReference type="GO" id="GO:0005524">
    <property type="term" value="F:ATP binding"/>
    <property type="evidence" value="ECO:0007669"/>
    <property type="project" value="UniProtKB-KW"/>
</dbReference>
<evidence type="ECO:0000256" key="5">
    <source>
        <dbReference type="ARBA" id="ARBA00022967"/>
    </source>
</evidence>
<evidence type="ECO:0000313" key="9">
    <source>
        <dbReference type="Proteomes" id="UP001258207"/>
    </source>
</evidence>
<dbReference type="EMBL" id="CP134081">
    <property type="protein sequence ID" value="WNC08017.1"/>
    <property type="molecule type" value="Genomic_DNA"/>
</dbReference>
<dbReference type="InterPro" id="IPR003593">
    <property type="entry name" value="AAA+_ATPase"/>
</dbReference>
<evidence type="ECO:0000259" key="7">
    <source>
        <dbReference type="PROSITE" id="PS50893"/>
    </source>
</evidence>
<comment type="function">
    <text evidence="6">Part of the ABC transporter complex HmuTUV involved in hemin import. Responsible for energy coupling to the transport system.</text>
</comment>
<dbReference type="PROSITE" id="PS00211">
    <property type="entry name" value="ABC_TRANSPORTER_1"/>
    <property type="match status" value="1"/>
</dbReference>
<organism evidence="8 9">
    <name type="scientific">Pseudomonas coleopterorum</name>
    <dbReference type="NCBI Taxonomy" id="1605838"/>
    <lineage>
        <taxon>Bacteria</taxon>
        <taxon>Pseudomonadati</taxon>
        <taxon>Pseudomonadota</taxon>
        <taxon>Gammaproteobacteria</taxon>
        <taxon>Pseudomonadales</taxon>
        <taxon>Pseudomonadaceae</taxon>
        <taxon>Pseudomonas</taxon>
    </lineage>
</organism>
<dbReference type="Proteomes" id="UP001258207">
    <property type="component" value="Chromosome"/>
</dbReference>
<evidence type="ECO:0000256" key="3">
    <source>
        <dbReference type="ARBA" id="ARBA00022741"/>
    </source>
</evidence>
<dbReference type="InterPro" id="IPR027417">
    <property type="entry name" value="P-loop_NTPase"/>
</dbReference>
<evidence type="ECO:0000256" key="4">
    <source>
        <dbReference type="ARBA" id="ARBA00022840"/>
    </source>
</evidence>
<dbReference type="PANTHER" id="PTHR42794:SF1">
    <property type="entry name" value="HEMIN IMPORT ATP-BINDING PROTEIN HMUV"/>
    <property type="match status" value="1"/>
</dbReference>
<proteinExistence type="inferred from homology"/>
<keyword evidence="5" id="KW-1278">Translocase</keyword>